<accession>A0A2A6Z7R5</accession>
<dbReference type="Proteomes" id="UP000220752">
    <property type="component" value="Unassembled WGS sequence"/>
</dbReference>
<evidence type="ECO:0000313" key="2">
    <source>
        <dbReference type="Proteomes" id="UP000220752"/>
    </source>
</evidence>
<protein>
    <submittedName>
        <fullName evidence="1">Uncharacterized protein</fullName>
    </submittedName>
</protein>
<sequence length="124" mass="14601">MGKRNYPPFETWTIDLHERFPHWPYKKPKPGHEGFRLLDGPVPDFRRMTVEEFETLPAGVWMDVKKTLPPLEHPVLTVDAYGNYHTNTEYIDNPEIPFCITYNNGRFWPPIAWSKFEPLKQGGD</sequence>
<reference evidence="1 2" key="1">
    <citation type="journal article" date="2017" name="Front. Microbiol.">
        <title>New Insights into the Diversity of the Genus Faecalibacterium.</title>
        <authorList>
            <person name="Benevides L."/>
            <person name="Burman S."/>
            <person name="Martin R."/>
            <person name="Robert V."/>
            <person name="Thomas M."/>
            <person name="Miquel S."/>
            <person name="Chain F."/>
            <person name="Sokol H."/>
            <person name="Bermudez-Humaran L.G."/>
            <person name="Morrison M."/>
            <person name="Langella P."/>
            <person name="Azevedo V.A."/>
            <person name="Chatel J.M."/>
            <person name="Soares S."/>
        </authorList>
    </citation>
    <scope>NUCLEOTIDE SEQUENCE [LARGE SCALE GENOMIC DNA]</scope>
    <source>
        <strain evidence="2">CNCM I-4540</strain>
    </source>
</reference>
<dbReference type="AlphaFoldDB" id="A0A2A6Z7R5"/>
<keyword evidence="2" id="KW-1185">Reference proteome</keyword>
<gene>
    <name evidence="1" type="ORF">CGS46_12810</name>
</gene>
<name>A0A2A6Z7R5_9FIRM</name>
<organism evidence="1 2">
    <name type="scientific">Faecalibacterium langellae</name>
    <dbReference type="NCBI Taxonomy" id="3435293"/>
    <lineage>
        <taxon>Bacteria</taxon>
        <taxon>Bacillati</taxon>
        <taxon>Bacillota</taxon>
        <taxon>Clostridia</taxon>
        <taxon>Eubacteriales</taxon>
        <taxon>Oscillospiraceae</taxon>
        <taxon>Faecalibacterium</taxon>
    </lineage>
</organism>
<comment type="caution">
    <text evidence="1">The sequence shown here is derived from an EMBL/GenBank/DDBJ whole genome shotgun (WGS) entry which is preliminary data.</text>
</comment>
<evidence type="ECO:0000313" key="1">
    <source>
        <dbReference type="EMBL" id="PDX57398.1"/>
    </source>
</evidence>
<proteinExistence type="predicted"/>
<dbReference type="EMBL" id="NMTQ01000037">
    <property type="protein sequence ID" value="PDX57398.1"/>
    <property type="molecule type" value="Genomic_DNA"/>
</dbReference>